<feature type="chain" id="PRO_5025495230" evidence="2">
    <location>
        <begin position="18"/>
        <end position="126"/>
    </location>
</feature>
<sequence>MLLWYLVQVLSIPLAQSFPFIGKCHGSLLFILIGVASVLKMLMSMTISTGLFLIQNRVVDQHQRGEANGIAMTSMSLFTAVGPAAAGAVLSWSQKRIDASFLPGMMLNYFVCKGFYVTYFRWKSSM</sequence>
<dbReference type="SUPFAM" id="SSF103473">
    <property type="entry name" value="MFS general substrate transporter"/>
    <property type="match status" value="1"/>
</dbReference>
<accession>A0A6A4NZH3</accession>
<dbReference type="EMBL" id="WOCE01000019">
    <property type="protein sequence ID" value="KAE9592769.1"/>
    <property type="molecule type" value="Genomic_DNA"/>
</dbReference>
<reference evidence="4" key="1">
    <citation type="journal article" date="2020" name="Nat. Commun.">
        <title>Genome sequence of the cluster root forming white lupin.</title>
        <authorList>
            <person name="Hufnagel B."/>
            <person name="Marques A."/>
            <person name="Soriano A."/>
            <person name="Marques L."/>
            <person name="Divol F."/>
            <person name="Doumas P."/>
            <person name="Sallet E."/>
            <person name="Mancinotti D."/>
            <person name="Carrere S."/>
            <person name="Marande W."/>
            <person name="Arribat S."/>
            <person name="Keller J."/>
            <person name="Huneau C."/>
            <person name="Blein T."/>
            <person name="Aime D."/>
            <person name="Laguerre M."/>
            <person name="Taylor J."/>
            <person name="Schubert V."/>
            <person name="Nelson M."/>
            <person name="Geu-Flores F."/>
            <person name="Crespi M."/>
            <person name="Gallardo-Guerrero K."/>
            <person name="Delaux P.-M."/>
            <person name="Salse J."/>
            <person name="Berges H."/>
            <person name="Guyot R."/>
            <person name="Gouzy J."/>
            <person name="Peret B."/>
        </authorList>
    </citation>
    <scope>NUCLEOTIDE SEQUENCE [LARGE SCALE GENOMIC DNA]</scope>
    <source>
        <strain evidence="4">cv. Amiga</strain>
    </source>
</reference>
<proteinExistence type="predicted"/>
<protein>
    <submittedName>
        <fullName evidence="3">Putative major facilitator superfamily domain-containing protein</fullName>
    </submittedName>
</protein>
<name>A0A6A4NZH3_LUPAL</name>
<keyword evidence="1" id="KW-1133">Transmembrane helix</keyword>
<feature type="transmembrane region" description="Helical" evidence="1">
    <location>
        <begin position="27"/>
        <end position="54"/>
    </location>
</feature>
<evidence type="ECO:0000313" key="4">
    <source>
        <dbReference type="Proteomes" id="UP000447434"/>
    </source>
</evidence>
<keyword evidence="4" id="KW-1185">Reference proteome</keyword>
<feature type="transmembrane region" description="Helical" evidence="1">
    <location>
        <begin position="75"/>
        <end position="93"/>
    </location>
</feature>
<evidence type="ECO:0000256" key="2">
    <source>
        <dbReference type="SAM" id="SignalP"/>
    </source>
</evidence>
<comment type="caution">
    <text evidence="3">The sequence shown here is derived from an EMBL/GenBank/DDBJ whole genome shotgun (WGS) entry which is preliminary data.</text>
</comment>
<organism evidence="3 4">
    <name type="scientific">Lupinus albus</name>
    <name type="common">White lupine</name>
    <name type="synonym">Lupinus termis</name>
    <dbReference type="NCBI Taxonomy" id="3870"/>
    <lineage>
        <taxon>Eukaryota</taxon>
        <taxon>Viridiplantae</taxon>
        <taxon>Streptophyta</taxon>
        <taxon>Embryophyta</taxon>
        <taxon>Tracheophyta</taxon>
        <taxon>Spermatophyta</taxon>
        <taxon>Magnoliopsida</taxon>
        <taxon>eudicotyledons</taxon>
        <taxon>Gunneridae</taxon>
        <taxon>Pentapetalae</taxon>
        <taxon>rosids</taxon>
        <taxon>fabids</taxon>
        <taxon>Fabales</taxon>
        <taxon>Fabaceae</taxon>
        <taxon>Papilionoideae</taxon>
        <taxon>50 kb inversion clade</taxon>
        <taxon>genistoids sensu lato</taxon>
        <taxon>core genistoids</taxon>
        <taxon>Genisteae</taxon>
        <taxon>Lupinus</taxon>
    </lineage>
</organism>
<dbReference type="OrthoDB" id="1430838at2759"/>
<evidence type="ECO:0000256" key="1">
    <source>
        <dbReference type="SAM" id="Phobius"/>
    </source>
</evidence>
<keyword evidence="1" id="KW-0812">Transmembrane</keyword>
<keyword evidence="1" id="KW-0472">Membrane</keyword>
<feature type="signal peptide" evidence="2">
    <location>
        <begin position="1"/>
        <end position="17"/>
    </location>
</feature>
<dbReference type="Proteomes" id="UP000447434">
    <property type="component" value="Chromosome 19"/>
</dbReference>
<gene>
    <name evidence="3" type="ORF">Lalb_Chr19g0132731</name>
</gene>
<evidence type="ECO:0000313" key="3">
    <source>
        <dbReference type="EMBL" id="KAE9592769.1"/>
    </source>
</evidence>
<feature type="transmembrane region" description="Helical" evidence="1">
    <location>
        <begin position="99"/>
        <end position="120"/>
    </location>
</feature>
<dbReference type="Gene3D" id="1.20.1250.20">
    <property type="entry name" value="MFS general substrate transporter like domains"/>
    <property type="match status" value="1"/>
</dbReference>
<dbReference type="AlphaFoldDB" id="A0A6A4NZH3"/>
<keyword evidence="2" id="KW-0732">Signal</keyword>
<dbReference type="InterPro" id="IPR036259">
    <property type="entry name" value="MFS_trans_sf"/>
</dbReference>